<dbReference type="Pfam" id="PF04278">
    <property type="entry name" value="Tic22"/>
    <property type="match status" value="1"/>
</dbReference>
<name>A0A9R1S3K3_TRITD</name>
<proteinExistence type="predicted"/>
<dbReference type="Gramene" id="TRITD3Bv1G171400.1">
    <property type="protein sequence ID" value="TRITD3Bv1G171400.1"/>
    <property type="gene ID" value="TRITD3Bv1G171400"/>
</dbReference>
<reference evidence="5 6" key="1">
    <citation type="submission" date="2017-09" db="EMBL/GenBank/DDBJ databases">
        <authorList>
            <consortium name="International Durum Wheat Genome Sequencing Consortium (IDWGSC)"/>
            <person name="Milanesi L."/>
        </authorList>
    </citation>
    <scope>NUCLEOTIDE SEQUENCE [LARGE SCALE GENOMIC DNA]</scope>
    <source>
        <strain evidence="6">cv. Svevo</strain>
    </source>
</reference>
<dbReference type="Proteomes" id="UP000324705">
    <property type="component" value="Chromosome 3B"/>
</dbReference>
<dbReference type="InterPro" id="IPR007378">
    <property type="entry name" value="Tic22-like"/>
</dbReference>
<organism evidence="5 6">
    <name type="scientific">Triticum turgidum subsp. durum</name>
    <name type="common">Durum wheat</name>
    <name type="synonym">Triticum durum</name>
    <dbReference type="NCBI Taxonomy" id="4567"/>
    <lineage>
        <taxon>Eukaryota</taxon>
        <taxon>Viridiplantae</taxon>
        <taxon>Streptophyta</taxon>
        <taxon>Embryophyta</taxon>
        <taxon>Tracheophyta</taxon>
        <taxon>Spermatophyta</taxon>
        <taxon>Magnoliopsida</taxon>
        <taxon>Liliopsida</taxon>
        <taxon>Poales</taxon>
        <taxon>Poaceae</taxon>
        <taxon>BOP clade</taxon>
        <taxon>Pooideae</taxon>
        <taxon>Triticodae</taxon>
        <taxon>Triticeae</taxon>
        <taxon>Triticinae</taxon>
        <taxon>Triticum</taxon>
    </lineage>
</organism>
<feature type="compositionally biased region" description="Gly residues" evidence="4">
    <location>
        <begin position="9"/>
        <end position="20"/>
    </location>
</feature>
<evidence type="ECO:0000256" key="2">
    <source>
        <dbReference type="ARBA" id="ARBA00022528"/>
    </source>
</evidence>
<feature type="region of interest" description="Disordered" evidence="4">
    <location>
        <begin position="1"/>
        <end position="21"/>
    </location>
</feature>
<protein>
    <submittedName>
        <fullName evidence="5">Uncharacterized protein</fullName>
    </submittedName>
</protein>
<sequence length="89" mass="9481">MLVSKTHRGGGGDVAGGVGGSARHPPALGMLCFRREDADMLLAQMDDDMRAGSTVVPVALNKVRCLHLVSIGFARRNPRMRCSNGVFSK</sequence>
<keyword evidence="2" id="KW-0150">Chloroplast</keyword>
<evidence type="ECO:0000256" key="4">
    <source>
        <dbReference type="SAM" id="MobiDB-lite"/>
    </source>
</evidence>
<evidence type="ECO:0000256" key="3">
    <source>
        <dbReference type="ARBA" id="ARBA00022640"/>
    </source>
</evidence>
<comment type="subcellular location">
    <subcellularLocation>
        <location evidence="1">Plastid</location>
        <location evidence="1">Chloroplast</location>
    </subcellularLocation>
</comment>
<keyword evidence="3" id="KW-0934">Plastid</keyword>
<dbReference type="EMBL" id="LT934116">
    <property type="protein sequence ID" value="VAH79731.1"/>
    <property type="molecule type" value="Genomic_DNA"/>
</dbReference>
<accession>A0A9R1S3K3</accession>
<keyword evidence="6" id="KW-1185">Reference proteome</keyword>
<evidence type="ECO:0000313" key="5">
    <source>
        <dbReference type="EMBL" id="VAH79731.1"/>
    </source>
</evidence>
<evidence type="ECO:0000256" key="1">
    <source>
        <dbReference type="ARBA" id="ARBA00004229"/>
    </source>
</evidence>
<dbReference type="GO" id="GO:0009507">
    <property type="term" value="C:chloroplast"/>
    <property type="evidence" value="ECO:0007669"/>
    <property type="project" value="UniProtKB-SubCell"/>
</dbReference>
<dbReference type="GO" id="GO:0015031">
    <property type="term" value="P:protein transport"/>
    <property type="evidence" value="ECO:0007669"/>
    <property type="project" value="InterPro"/>
</dbReference>
<dbReference type="AlphaFoldDB" id="A0A9R1S3K3"/>
<gene>
    <name evidence="5" type="ORF">TRITD_3Bv1G171400</name>
</gene>
<evidence type="ECO:0000313" key="6">
    <source>
        <dbReference type="Proteomes" id="UP000324705"/>
    </source>
</evidence>